<name>A0A841BV88_9ACTN</name>
<accession>A0A841BV88</accession>
<evidence type="ECO:0000313" key="3">
    <source>
        <dbReference type="EMBL" id="MBB5871368.1"/>
    </source>
</evidence>
<dbReference type="AlphaFoldDB" id="A0A841BV88"/>
<keyword evidence="2" id="KW-0812">Transmembrane</keyword>
<gene>
    <name evidence="3" type="ORF">F4553_004747</name>
</gene>
<feature type="region of interest" description="Disordered" evidence="1">
    <location>
        <begin position="1"/>
        <end position="25"/>
    </location>
</feature>
<sequence length="323" mass="33723">MADQRLAAVTGRPATPAKPSGRPDTPGIRIGLFVGGLIVALIAGFALGKVIAPTTPAASNGMAGMNMTPLPTFNEASPHTHPNTSGPGSEVGGLAISAAGYTLVPRSSVYAVGKQTLTFTITGPDRKVATEFATVHDKLLHLVVVRRDLTGYQHLHPTKAADGTWTVQVDLAKPGMWRAVADFTAIGAGGVQTAATLGTDLTVAGDYKPVAPPADARTSDVDGYTVTYEGTPSLGATSPLLFRVFKNGNPVTNLDRYLGSYGHLVVLRQLDVAYIHTHPEPDLSGGAVKFWAVSPSTGVYRMFFDFQVDGAVHTASFTLTAKG</sequence>
<organism evidence="3 4">
    <name type="scientific">Allocatelliglobosispora scoriae</name>
    <dbReference type="NCBI Taxonomy" id="643052"/>
    <lineage>
        <taxon>Bacteria</taxon>
        <taxon>Bacillati</taxon>
        <taxon>Actinomycetota</taxon>
        <taxon>Actinomycetes</taxon>
        <taxon>Micromonosporales</taxon>
        <taxon>Micromonosporaceae</taxon>
        <taxon>Allocatelliglobosispora</taxon>
    </lineage>
</organism>
<feature type="transmembrane region" description="Helical" evidence="2">
    <location>
        <begin position="30"/>
        <end position="52"/>
    </location>
</feature>
<evidence type="ECO:0000256" key="2">
    <source>
        <dbReference type="SAM" id="Phobius"/>
    </source>
</evidence>
<comment type="caution">
    <text evidence="3">The sequence shown here is derived from an EMBL/GenBank/DDBJ whole genome shotgun (WGS) entry which is preliminary data.</text>
</comment>
<reference evidence="3 4" key="1">
    <citation type="submission" date="2020-08" db="EMBL/GenBank/DDBJ databases">
        <title>Sequencing the genomes of 1000 actinobacteria strains.</title>
        <authorList>
            <person name="Klenk H.-P."/>
        </authorList>
    </citation>
    <scope>NUCLEOTIDE SEQUENCE [LARGE SCALE GENOMIC DNA]</scope>
    <source>
        <strain evidence="3 4">DSM 45362</strain>
    </source>
</reference>
<evidence type="ECO:0000256" key="1">
    <source>
        <dbReference type="SAM" id="MobiDB-lite"/>
    </source>
</evidence>
<proteinExistence type="predicted"/>
<keyword evidence="2" id="KW-0472">Membrane</keyword>
<evidence type="ECO:0008006" key="5">
    <source>
        <dbReference type="Google" id="ProtNLM"/>
    </source>
</evidence>
<evidence type="ECO:0000313" key="4">
    <source>
        <dbReference type="Proteomes" id="UP000587527"/>
    </source>
</evidence>
<dbReference type="EMBL" id="JACHMN010000002">
    <property type="protein sequence ID" value="MBB5871368.1"/>
    <property type="molecule type" value="Genomic_DNA"/>
</dbReference>
<keyword evidence="2" id="KW-1133">Transmembrane helix</keyword>
<protein>
    <recommendedName>
        <fullName evidence="5">Secreted protein</fullName>
    </recommendedName>
</protein>
<dbReference type="RefSeq" id="WP_246466496.1">
    <property type="nucleotide sequence ID" value="NZ_JACHMN010000002.1"/>
</dbReference>
<keyword evidence="4" id="KW-1185">Reference proteome</keyword>
<dbReference type="Proteomes" id="UP000587527">
    <property type="component" value="Unassembled WGS sequence"/>
</dbReference>